<dbReference type="AlphaFoldDB" id="A0A7M5UWK9"/>
<keyword evidence="2" id="KW-1185">Reference proteome</keyword>
<proteinExistence type="predicted"/>
<name>A0A7M5UWK9_9CNID</name>
<dbReference type="Proteomes" id="UP000594262">
    <property type="component" value="Unplaced"/>
</dbReference>
<sequence>MKSNFLDIRNNRNITHSSKMYGQNLLSTIFLILPTLSLACNFTKIDPITHVEKPLQLTIYTTGIETRRFMNKPPNVTTLPQELVYKKEAKPGVVDGFSLLYPDGMNYTFNMYIDGPKNISFAYSFFEVFNGKVNKSDCVITRYPYKLNQAQDHVYFKLGTSHKKTSYILKFKVEEMESSESYRLVAQSFLVLLTAFFVNCNVVY</sequence>
<reference evidence="1" key="1">
    <citation type="submission" date="2021-01" db="UniProtKB">
        <authorList>
            <consortium name="EnsemblMetazoa"/>
        </authorList>
    </citation>
    <scope>IDENTIFICATION</scope>
</reference>
<protein>
    <submittedName>
        <fullName evidence="1">Uncharacterized protein</fullName>
    </submittedName>
</protein>
<evidence type="ECO:0000313" key="1">
    <source>
        <dbReference type="EnsemblMetazoa" id="CLYHEMP002453.1"/>
    </source>
</evidence>
<accession>A0A7M5UWK9</accession>
<dbReference type="EnsemblMetazoa" id="CLYHEMT002453.1">
    <property type="protein sequence ID" value="CLYHEMP002453.1"/>
    <property type="gene ID" value="CLYHEMG002453"/>
</dbReference>
<organism evidence="1 2">
    <name type="scientific">Clytia hemisphaerica</name>
    <dbReference type="NCBI Taxonomy" id="252671"/>
    <lineage>
        <taxon>Eukaryota</taxon>
        <taxon>Metazoa</taxon>
        <taxon>Cnidaria</taxon>
        <taxon>Hydrozoa</taxon>
        <taxon>Hydroidolina</taxon>
        <taxon>Leptothecata</taxon>
        <taxon>Obeliida</taxon>
        <taxon>Clytiidae</taxon>
        <taxon>Clytia</taxon>
    </lineage>
</organism>
<evidence type="ECO:0000313" key="2">
    <source>
        <dbReference type="Proteomes" id="UP000594262"/>
    </source>
</evidence>